<dbReference type="Pfam" id="PF13715">
    <property type="entry name" value="CarbopepD_reg_2"/>
    <property type="match status" value="1"/>
</dbReference>
<dbReference type="InterPro" id="IPR039426">
    <property type="entry name" value="TonB-dep_rcpt-like"/>
</dbReference>
<dbReference type="InterPro" id="IPR023997">
    <property type="entry name" value="TonB-dep_OMP_SusC/RagA_CS"/>
</dbReference>
<dbReference type="Gene3D" id="2.170.130.10">
    <property type="entry name" value="TonB-dependent receptor, plug domain"/>
    <property type="match status" value="1"/>
</dbReference>
<dbReference type="SMART" id="SM00965">
    <property type="entry name" value="STN"/>
    <property type="match status" value="1"/>
</dbReference>
<reference evidence="9 10" key="1">
    <citation type="submission" date="2019-03" db="EMBL/GenBank/DDBJ databases">
        <title>Flavobacterium AR-3-4 sp. nov. isolated from arctic soil.</title>
        <authorList>
            <person name="Chaudhary D.K."/>
        </authorList>
    </citation>
    <scope>NUCLEOTIDE SEQUENCE [LARGE SCALE GENOMIC DNA]</scope>
    <source>
        <strain evidence="9 10">AR-3-4</strain>
    </source>
</reference>
<protein>
    <submittedName>
        <fullName evidence="9">SusC/RagA family TonB-linked outer membrane protein</fullName>
    </submittedName>
</protein>
<dbReference type="InterPro" id="IPR008969">
    <property type="entry name" value="CarboxyPept-like_regulatory"/>
</dbReference>
<dbReference type="NCBIfam" id="TIGR04057">
    <property type="entry name" value="SusC_RagA_signa"/>
    <property type="match status" value="1"/>
</dbReference>
<evidence type="ECO:0000313" key="9">
    <source>
        <dbReference type="EMBL" id="TDD98699.1"/>
    </source>
</evidence>
<dbReference type="FunFam" id="2.170.130.10:FF:000008">
    <property type="entry name" value="SusC/RagA family TonB-linked outer membrane protein"/>
    <property type="match status" value="1"/>
</dbReference>
<keyword evidence="4 7" id="KW-0812">Transmembrane</keyword>
<dbReference type="PROSITE" id="PS52016">
    <property type="entry name" value="TONB_DEPENDENT_REC_3"/>
    <property type="match status" value="1"/>
</dbReference>
<comment type="subcellular location">
    <subcellularLocation>
        <location evidence="1 7">Cell outer membrane</location>
        <topology evidence="1 7">Multi-pass membrane protein</topology>
    </subcellularLocation>
</comment>
<evidence type="ECO:0000256" key="5">
    <source>
        <dbReference type="ARBA" id="ARBA00023136"/>
    </source>
</evidence>
<evidence type="ECO:0000259" key="8">
    <source>
        <dbReference type="SMART" id="SM00965"/>
    </source>
</evidence>
<dbReference type="Pfam" id="PF07660">
    <property type="entry name" value="STN"/>
    <property type="match status" value="1"/>
</dbReference>
<dbReference type="NCBIfam" id="TIGR04056">
    <property type="entry name" value="OMP_RagA_SusC"/>
    <property type="match status" value="1"/>
</dbReference>
<evidence type="ECO:0000256" key="2">
    <source>
        <dbReference type="ARBA" id="ARBA00022448"/>
    </source>
</evidence>
<evidence type="ECO:0000256" key="6">
    <source>
        <dbReference type="ARBA" id="ARBA00023237"/>
    </source>
</evidence>
<dbReference type="Gene3D" id="2.40.170.20">
    <property type="entry name" value="TonB-dependent receptor, beta-barrel domain"/>
    <property type="match status" value="1"/>
</dbReference>
<dbReference type="Pfam" id="PF07715">
    <property type="entry name" value="Plug"/>
    <property type="match status" value="1"/>
</dbReference>
<organism evidence="9 10">
    <name type="scientific">Flavobacterium cellulosilyticum</name>
    <dbReference type="NCBI Taxonomy" id="2541731"/>
    <lineage>
        <taxon>Bacteria</taxon>
        <taxon>Pseudomonadati</taxon>
        <taxon>Bacteroidota</taxon>
        <taxon>Flavobacteriia</taxon>
        <taxon>Flavobacteriales</taxon>
        <taxon>Flavobacteriaceae</taxon>
        <taxon>Flavobacterium</taxon>
    </lineage>
</organism>
<comment type="similarity">
    <text evidence="7">Belongs to the TonB-dependent receptor family.</text>
</comment>
<dbReference type="InterPro" id="IPR023996">
    <property type="entry name" value="TonB-dep_OMP_SusC/RagA"/>
</dbReference>
<evidence type="ECO:0000313" key="10">
    <source>
        <dbReference type="Proteomes" id="UP000295479"/>
    </source>
</evidence>
<dbReference type="InterPro" id="IPR011662">
    <property type="entry name" value="Secretin/TonB_short_N"/>
</dbReference>
<dbReference type="OrthoDB" id="9768177at2"/>
<proteinExistence type="inferred from homology"/>
<sequence length="1168" mass="128470">MKKIIKRNLACLFFPKISLKMKLTTLLLLVSLLKVQAYTYSQNTKITLKANEMTLGKVFNKIEATSEFRFLYESDKIDLNRKVSIDVNKENIANVLQVLFKGTNVDYQTNDRQILLTIKKSASSKTTSQVIIPVPVSNQQREITGQVVDSKGYPLPGANVIEKGTNNAVQTDFDGKFKLIISNQKTILSISFIGFVNQDVVVNSQTNIKVTLLEDSATLDEVVVVGYGSIKKRDLTGSVVSIGSEKLEGRSNSNVLASLAGQATGVQITQSQGAPGLAPTVRVRGASSINAGTTPLYVIDGIPLEDNSTISTDTGITTGSNLSFNRNPLNSINPNDIESIDILKDASSAAIYGSRGANGVVIITTKQGKAGKTKIDATYESSFSHVNRKTDMMNASEFIAFNTAARNNSWATIVAANPSATRGINVTVPVEFSNPEWIARIGNGTDWQDVVFRTAKSRNLQLSASGGNEKTQFMVSLGYLNSEGVVDSNTYDRINLRSNIKHKFSDKLRMAVNIGLSRAKEAPYGTGGKSDVVSLALQSDPFFPLYVETGSLGFKDPKSIWNTFSKYGFQLWHPYSLTREASTEKTMNVATITSYLEWDIIKDLTIKTSASSNIDNTVHNFYWNAGQNWGYSGWVPAQADFKTLQSNNWISETTLTYNKTFKKDHTLNLLAGYSAQEQRIDISSMTAGNFPNDLVHTLNAGVVNNGSTSSEDWSLISYLSRANYSYKGKYLASAAIRADGSSRFGANNRWGYFPSGSLAWRISEESFLKDVSWVSNMKVRLSYGATGNNQIPNYGSIGVLGYSPYVNAGTVNQGIYTSNFADKNLKWEKTGQTNFGVDFSMYNGRLKFTGDIYYSKTRDLLLNVPIPIISGFSSTLTNIGELENRGIEINIGTQNINNKFKWSTDFNIFANRNKVLKLGANNAPIDINVSSMTSRTAVGQPIGMYYGYVVEGVIMSQADLDNKAYPVWPGSEAGDPRVSDVNHDGKINSEDRTYIGNNQADFSWGLTNNFSYSGFELSVLLRGSQGGEILNHNARYIKSGVGGGNRNMYSVVNNYWKSEAEPGNGMIPKPRMLPTTVRDFGSSYWVEDGSFVRIQNIRLGYNLPKNLIEKMKISNIKLYLNMENVHVFSKYLGYDPEGSTYQSGVLVGFDYGAYPNPFTATAGINISF</sequence>
<comment type="caution">
    <text evidence="9">The sequence shown here is derived from an EMBL/GenBank/DDBJ whole genome shotgun (WGS) entry which is preliminary data.</text>
</comment>
<keyword evidence="5 7" id="KW-0472">Membrane</keyword>
<evidence type="ECO:0000256" key="4">
    <source>
        <dbReference type="ARBA" id="ARBA00022692"/>
    </source>
</evidence>
<keyword evidence="10" id="KW-1185">Reference proteome</keyword>
<dbReference type="InterPro" id="IPR012910">
    <property type="entry name" value="Plug_dom"/>
</dbReference>
<dbReference type="GO" id="GO:0009279">
    <property type="term" value="C:cell outer membrane"/>
    <property type="evidence" value="ECO:0007669"/>
    <property type="project" value="UniProtKB-SubCell"/>
</dbReference>
<feature type="domain" description="Secretin/TonB short N-terminal" evidence="8">
    <location>
        <begin position="68"/>
        <end position="119"/>
    </location>
</feature>
<dbReference type="InterPro" id="IPR036942">
    <property type="entry name" value="Beta-barrel_TonB_sf"/>
</dbReference>
<dbReference type="Proteomes" id="UP000295479">
    <property type="component" value="Unassembled WGS sequence"/>
</dbReference>
<dbReference type="InterPro" id="IPR037066">
    <property type="entry name" value="Plug_dom_sf"/>
</dbReference>
<keyword evidence="2 7" id="KW-0813">Transport</keyword>
<evidence type="ECO:0000256" key="3">
    <source>
        <dbReference type="ARBA" id="ARBA00022452"/>
    </source>
</evidence>
<keyword evidence="6 7" id="KW-0998">Cell outer membrane</keyword>
<keyword evidence="3 7" id="KW-1134">Transmembrane beta strand</keyword>
<evidence type="ECO:0000256" key="1">
    <source>
        <dbReference type="ARBA" id="ARBA00004571"/>
    </source>
</evidence>
<evidence type="ECO:0000256" key="7">
    <source>
        <dbReference type="PROSITE-ProRule" id="PRU01360"/>
    </source>
</evidence>
<gene>
    <name evidence="9" type="ORF">E0F76_06110</name>
</gene>
<dbReference type="AlphaFoldDB" id="A0A4R5CHX1"/>
<dbReference type="SUPFAM" id="SSF56935">
    <property type="entry name" value="Porins"/>
    <property type="match status" value="1"/>
</dbReference>
<name>A0A4R5CHX1_9FLAO</name>
<dbReference type="EMBL" id="SMFK01000002">
    <property type="protein sequence ID" value="TDD98699.1"/>
    <property type="molecule type" value="Genomic_DNA"/>
</dbReference>
<accession>A0A4R5CHX1</accession>
<dbReference type="Gene3D" id="2.60.40.1120">
    <property type="entry name" value="Carboxypeptidase-like, regulatory domain"/>
    <property type="match status" value="1"/>
</dbReference>
<dbReference type="SUPFAM" id="SSF49464">
    <property type="entry name" value="Carboxypeptidase regulatory domain-like"/>
    <property type="match status" value="1"/>
</dbReference>